<evidence type="ECO:0000313" key="2">
    <source>
        <dbReference type="Proteomes" id="UP000824469"/>
    </source>
</evidence>
<dbReference type="Proteomes" id="UP000824469">
    <property type="component" value="Unassembled WGS sequence"/>
</dbReference>
<comment type="caution">
    <text evidence="1">The sequence shown here is derived from an EMBL/GenBank/DDBJ whole genome shotgun (WGS) entry which is preliminary data.</text>
</comment>
<dbReference type="AlphaFoldDB" id="A0AA38GWI9"/>
<feature type="non-terminal residue" evidence="1">
    <location>
        <position position="58"/>
    </location>
</feature>
<accession>A0AA38GWI9</accession>
<keyword evidence="2" id="KW-1185">Reference proteome</keyword>
<proteinExistence type="predicted"/>
<organism evidence="1 2">
    <name type="scientific">Taxus chinensis</name>
    <name type="common">Chinese yew</name>
    <name type="synonym">Taxus wallichiana var. chinensis</name>
    <dbReference type="NCBI Taxonomy" id="29808"/>
    <lineage>
        <taxon>Eukaryota</taxon>
        <taxon>Viridiplantae</taxon>
        <taxon>Streptophyta</taxon>
        <taxon>Embryophyta</taxon>
        <taxon>Tracheophyta</taxon>
        <taxon>Spermatophyta</taxon>
        <taxon>Pinopsida</taxon>
        <taxon>Pinidae</taxon>
        <taxon>Conifers II</taxon>
        <taxon>Cupressales</taxon>
        <taxon>Taxaceae</taxon>
        <taxon>Taxus</taxon>
    </lineage>
</organism>
<gene>
    <name evidence="1" type="ORF">KI387_002942</name>
</gene>
<name>A0AA38GWI9_TAXCH</name>
<protein>
    <submittedName>
        <fullName evidence="1">Uncharacterized protein</fullName>
    </submittedName>
</protein>
<reference evidence="1 2" key="1">
    <citation type="journal article" date="2021" name="Nat. Plants">
        <title>The Taxus genome provides insights into paclitaxel biosynthesis.</title>
        <authorList>
            <person name="Xiong X."/>
            <person name="Gou J."/>
            <person name="Liao Q."/>
            <person name="Li Y."/>
            <person name="Zhou Q."/>
            <person name="Bi G."/>
            <person name="Li C."/>
            <person name="Du R."/>
            <person name="Wang X."/>
            <person name="Sun T."/>
            <person name="Guo L."/>
            <person name="Liang H."/>
            <person name="Lu P."/>
            <person name="Wu Y."/>
            <person name="Zhang Z."/>
            <person name="Ro D.K."/>
            <person name="Shang Y."/>
            <person name="Huang S."/>
            <person name="Yan J."/>
        </authorList>
    </citation>
    <scope>NUCLEOTIDE SEQUENCE [LARGE SCALE GENOMIC DNA]</scope>
    <source>
        <strain evidence="1">Ta-2019</strain>
    </source>
</reference>
<sequence length="58" mass="6787">WLAIEAAPRNNLETNEEYHLVDESLDEEDFFDPVGDSNIGYLEYESDEGYYESFEDSD</sequence>
<dbReference type="EMBL" id="JAHRHJ020000001">
    <property type="protein sequence ID" value="KAH9330834.1"/>
    <property type="molecule type" value="Genomic_DNA"/>
</dbReference>
<feature type="non-terminal residue" evidence="1">
    <location>
        <position position="1"/>
    </location>
</feature>
<evidence type="ECO:0000313" key="1">
    <source>
        <dbReference type="EMBL" id="KAH9330834.1"/>
    </source>
</evidence>